<dbReference type="Pfam" id="PF10098">
    <property type="entry name" value="DUF2336"/>
    <property type="match status" value="1"/>
</dbReference>
<feature type="region of interest" description="Disordered" evidence="1">
    <location>
        <begin position="1"/>
        <end position="26"/>
    </location>
</feature>
<proteinExistence type="predicted"/>
<dbReference type="EMBL" id="JAKZHW010000001">
    <property type="protein sequence ID" value="MCH8615187.1"/>
    <property type="molecule type" value="Genomic_DNA"/>
</dbReference>
<accession>A0ABS9VJN4</accession>
<comment type="caution">
    <text evidence="2">The sequence shown here is derived from an EMBL/GenBank/DDBJ whole genome shotgun (WGS) entry which is preliminary data.</text>
</comment>
<sequence length="344" mass="36983">MAPDEWPIATPPEDDGGYPARPAGRRRLPTVRKDFFLDPRDRLTEQERALMTAMLVELLEAIEEEIRAALPSGLLPANDDDSQQLLRDLTAAGLIDQADLIALLLRRADEERIANAVRGRSAPRGSYLQALIADENERVSASAMALILARGRRRNRLGQPRIEFEDLPGPLAKTLAYAVAAALRQRVGGVASKEGHVPFGRAAAQLCDGRDAAKAIDGLTAALVAALKDAGRLQEQLLENAAEEGDVPFVAYALGELAGLSGPAGWDYLADGDDGRLVLLLRLAGVSREFAARLLALLGDLVGIGDLGTEIARFDALDEAQARSMCEWLRLDPAYRAALRTLGA</sequence>
<dbReference type="RefSeq" id="WP_241445895.1">
    <property type="nucleotide sequence ID" value="NZ_JAKZHW010000001.1"/>
</dbReference>
<dbReference type="InterPro" id="IPR019285">
    <property type="entry name" value="DUF2336"/>
</dbReference>
<dbReference type="Proteomes" id="UP001203058">
    <property type="component" value="Unassembled WGS sequence"/>
</dbReference>
<evidence type="ECO:0000313" key="3">
    <source>
        <dbReference type="Proteomes" id="UP001203058"/>
    </source>
</evidence>
<organism evidence="2 3">
    <name type="scientific">Sphingomonas telluris</name>
    <dbReference type="NCBI Taxonomy" id="2907998"/>
    <lineage>
        <taxon>Bacteria</taxon>
        <taxon>Pseudomonadati</taxon>
        <taxon>Pseudomonadota</taxon>
        <taxon>Alphaproteobacteria</taxon>
        <taxon>Sphingomonadales</taxon>
        <taxon>Sphingomonadaceae</taxon>
        <taxon>Sphingomonas</taxon>
    </lineage>
</organism>
<name>A0ABS9VJN4_9SPHN</name>
<reference evidence="2 3" key="1">
    <citation type="submission" date="2022-03" db="EMBL/GenBank/DDBJ databases">
        <authorList>
            <person name="Jo J.-H."/>
            <person name="Im W.-T."/>
        </authorList>
    </citation>
    <scope>NUCLEOTIDE SEQUENCE [LARGE SCALE GENOMIC DNA]</scope>
    <source>
        <strain evidence="2 3">SM33</strain>
    </source>
</reference>
<gene>
    <name evidence="2" type="ORF">LZ016_03595</name>
</gene>
<evidence type="ECO:0000313" key="2">
    <source>
        <dbReference type="EMBL" id="MCH8615187.1"/>
    </source>
</evidence>
<protein>
    <submittedName>
        <fullName evidence="2">DUF2336 domain-containing protein</fullName>
    </submittedName>
</protein>
<evidence type="ECO:0000256" key="1">
    <source>
        <dbReference type="SAM" id="MobiDB-lite"/>
    </source>
</evidence>
<keyword evidence="3" id="KW-1185">Reference proteome</keyword>